<dbReference type="AlphaFoldDB" id="A0A6A3CYA5"/>
<reference evidence="2" key="1">
    <citation type="submission" date="2019-09" db="EMBL/GenBank/DDBJ databases">
        <title>Draft genome information of white flower Hibiscus syriacus.</title>
        <authorList>
            <person name="Kim Y.-M."/>
        </authorList>
    </citation>
    <scope>NUCLEOTIDE SEQUENCE [LARGE SCALE GENOMIC DNA]</scope>
    <source>
        <strain evidence="2">YM2019G1</strain>
    </source>
</reference>
<proteinExistence type="predicted"/>
<protein>
    <recommendedName>
        <fullName evidence="1">Reverse transcriptase zinc-binding domain-containing protein</fullName>
    </recommendedName>
</protein>
<name>A0A6A3CYA5_HIBSY</name>
<evidence type="ECO:0000313" key="3">
    <source>
        <dbReference type="Proteomes" id="UP000436088"/>
    </source>
</evidence>
<keyword evidence="3" id="KW-1185">Reference proteome</keyword>
<dbReference type="Pfam" id="PF13966">
    <property type="entry name" value="zf-RVT"/>
    <property type="match status" value="1"/>
</dbReference>
<dbReference type="EMBL" id="VEPZ02000167">
    <property type="protein sequence ID" value="KAE8732252.1"/>
    <property type="molecule type" value="Genomic_DNA"/>
</dbReference>
<dbReference type="InterPro" id="IPR026960">
    <property type="entry name" value="RVT-Znf"/>
</dbReference>
<comment type="caution">
    <text evidence="2">The sequence shown here is derived from an EMBL/GenBank/DDBJ whole genome shotgun (WGS) entry which is preliminary data.</text>
</comment>
<sequence length="198" mass="22705">MGYPLPKFPRRQDTNIWKFTEDGVFSTRSTYLALINEFFIWITWRDRLFPKARRASLGLSSSSSYLACGHLMENLIHILRDCPIAKKVWNRGLPASRRGVFFSWDLCYWLKDNLLASSQARLFLSSSLLRYGICGKNDRPKICKASLTTSPQSSGLLQEMAILNLTLTGQAKEIIVLLEQVVYFVVKLAFGYWGLRLI</sequence>
<evidence type="ECO:0000313" key="2">
    <source>
        <dbReference type="EMBL" id="KAE8732252.1"/>
    </source>
</evidence>
<dbReference type="Proteomes" id="UP000436088">
    <property type="component" value="Unassembled WGS sequence"/>
</dbReference>
<feature type="domain" description="Reverse transcriptase zinc-binding" evidence="1">
    <location>
        <begin position="37"/>
        <end position="89"/>
    </location>
</feature>
<accession>A0A6A3CYA5</accession>
<evidence type="ECO:0000259" key="1">
    <source>
        <dbReference type="Pfam" id="PF13966"/>
    </source>
</evidence>
<organism evidence="2 3">
    <name type="scientific">Hibiscus syriacus</name>
    <name type="common">Rose of Sharon</name>
    <dbReference type="NCBI Taxonomy" id="106335"/>
    <lineage>
        <taxon>Eukaryota</taxon>
        <taxon>Viridiplantae</taxon>
        <taxon>Streptophyta</taxon>
        <taxon>Embryophyta</taxon>
        <taxon>Tracheophyta</taxon>
        <taxon>Spermatophyta</taxon>
        <taxon>Magnoliopsida</taxon>
        <taxon>eudicotyledons</taxon>
        <taxon>Gunneridae</taxon>
        <taxon>Pentapetalae</taxon>
        <taxon>rosids</taxon>
        <taxon>malvids</taxon>
        <taxon>Malvales</taxon>
        <taxon>Malvaceae</taxon>
        <taxon>Malvoideae</taxon>
        <taxon>Hibiscus</taxon>
    </lineage>
</organism>
<gene>
    <name evidence="2" type="ORF">F3Y22_tig00002237pilonHSYRG01164</name>
</gene>